<dbReference type="InterPro" id="IPR014582">
    <property type="entry name" value="UCP033535_lipo"/>
</dbReference>
<dbReference type="InterPro" id="IPR036215">
    <property type="entry name" value="TM0957-like_sf"/>
</dbReference>
<gene>
    <name evidence="2" type="ORF">GXP67_30420</name>
</gene>
<dbReference type="EMBL" id="CP048222">
    <property type="protein sequence ID" value="QHT70661.1"/>
    <property type="molecule type" value="Genomic_DNA"/>
</dbReference>
<evidence type="ECO:0000313" key="2">
    <source>
        <dbReference type="EMBL" id="QHT70661.1"/>
    </source>
</evidence>
<keyword evidence="1" id="KW-1133">Transmembrane helix</keyword>
<accession>A0A6C0GRG2</accession>
<proteinExistence type="predicted"/>
<dbReference type="Proteomes" id="UP000480178">
    <property type="component" value="Chromosome"/>
</dbReference>
<reference evidence="2 3" key="1">
    <citation type="submission" date="2020-01" db="EMBL/GenBank/DDBJ databases">
        <authorList>
            <person name="Kim M.K."/>
        </authorList>
    </citation>
    <scope>NUCLEOTIDE SEQUENCE [LARGE SCALE GENOMIC DNA]</scope>
    <source>
        <strain evidence="2 3">172606-1</strain>
    </source>
</reference>
<dbReference type="Gene3D" id="2.40.50.420">
    <property type="entry name" value="Envelope glycoprotein gp160, DUF2291, alpha/beta domain"/>
    <property type="match status" value="1"/>
</dbReference>
<dbReference type="Gene3D" id="1.10.10.1260">
    <property type="entry name" value="Envelope glycoprotein gp160, DUF2291, helical domain"/>
    <property type="match status" value="1"/>
</dbReference>
<dbReference type="RefSeq" id="WP_162446636.1">
    <property type="nucleotide sequence ID" value="NZ_CP048222.1"/>
</dbReference>
<dbReference type="Pfam" id="PF10054">
    <property type="entry name" value="DUF2291"/>
    <property type="match status" value="1"/>
</dbReference>
<keyword evidence="1" id="KW-0472">Membrane</keyword>
<protein>
    <submittedName>
        <fullName evidence="2">DUF2291 domain-containing protein</fullName>
    </submittedName>
</protein>
<evidence type="ECO:0000256" key="1">
    <source>
        <dbReference type="SAM" id="Phobius"/>
    </source>
</evidence>
<name>A0A6C0GRG2_9BACT</name>
<dbReference type="SUPFAM" id="SSF141318">
    <property type="entry name" value="TM0957-like"/>
    <property type="match status" value="1"/>
</dbReference>
<dbReference type="KEGG" id="rhoz:GXP67_30420"/>
<evidence type="ECO:0000313" key="3">
    <source>
        <dbReference type="Proteomes" id="UP000480178"/>
    </source>
</evidence>
<keyword evidence="3" id="KW-1185">Reference proteome</keyword>
<organism evidence="2 3">
    <name type="scientific">Rhodocytophaga rosea</name>
    <dbReference type="NCBI Taxonomy" id="2704465"/>
    <lineage>
        <taxon>Bacteria</taxon>
        <taxon>Pseudomonadati</taxon>
        <taxon>Bacteroidota</taxon>
        <taxon>Cytophagia</taxon>
        <taxon>Cytophagales</taxon>
        <taxon>Rhodocytophagaceae</taxon>
        <taxon>Rhodocytophaga</taxon>
    </lineage>
</organism>
<feature type="transmembrane region" description="Helical" evidence="1">
    <location>
        <begin position="6"/>
        <end position="25"/>
    </location>
</feature>
<keyword evidence="1" id="KW-0812">Transmembrane</keyword>
<sequence length="211" mass="23682">MQRKAIKYIVAGMVFLIVVYNSVYFKSLSEVKAAAVSGAFDARSYALNFWNEQLMPGLSKAVEVSQLITQLERDKENAFNTHSHALGIGNIRYFLVKGEGKVTAINENDITVVIQPDSSQRTIKIATEFIYGNAVRDALGVIKMNEFSNTTDLNSVSEEINKKIRSEVLPPFKDRVQKGQLIQFTGAIELNQRYVNMSEIEVIPVTLNQMQ</sequence>
<dbReference type="AlphaFoldDB" id="A0A6C0GRG2"/>